<evidence type="ECO:0000256" key="3">
    <source>
        <dbReference type="ARBA" id="ARBA00022692"/>
    </source>
</evidence>
<dbReference type="PRINTS" id="PR00260">
    <property type="entry name" value="CHEMTRNSDUCR"/>
</dbReference>
<keyword evidence="6 8" id="KW-0807">Transducer</keyword>
<protein>
    <submittedName>
        <fullName evidence="11">Cache domain-containing protein</fullName>
    </submittedName>
</protein>
<dbReference type="GO" id="GO:0005886">
    <property type="term" value="C:plasma membrane"/>
    <property type="evidence" value="ECO:0007669"/>
    <property type="project" value="UniProtKB-SubCell"/>
</dbReference>
<keyword evidence="4 9" id="KW-1133">Transmembrane helix</keyword>
<dbReference type="InterPro" id="IPR033480">
    <property type="entry name" value="sCache_2"/>
</dbReference>
<evidence type="ECO:0000256" key="6">
    <source>
        <dbReference type="ARBA" id="ARBA00023224"/>
    </source>
</evidence>
<dbReference type="Proteomes" id="UP000509597">
    <property type="component" value="Chromosome"/>
</dbReference>
<sequence length="547" mass="59200">MLERKLIFLFGLRIRTRLLLLSLLALFGMTLLSVMQLSAQRQSMLDGRMALVKTQTESAASVIEHYRSLSKNGQLSDTEAQTAAIAALRNVRYNKSDYFFIFDTQYVYKLQPSKPEVEGQNKGDQQDSNGKYLIKDMVRAAQNGGGFVDYHFAKIGAKTPEPKVSYAMLIPDWNWVVGTGVYIDDIDHEFKSNLLWGLLQLIIMAIVLSIVAWLITFSILRQLGGEPQEAIAIMRRVADGDLQADTAQAAPGSLLATLGEMSCGLRKIIQQIRHDAAQLGQQATQIADSSREISIAANRQADATTSMAAAMEELTVSINHISESSEITRTTSAQATTLAQEGVGQVAMASSSMEDIAHTVAGATEQIRSLDAKAHEISGIAAVIKDIAGQTNLLALNAAIEAARAGEQGRGFAVVADEVRKLAERTSNATIDITQMLAAVQEETMSIVGMMDKAIPQVNQGVELSRNVAQSLGHIQAGAQSTLSHLNEVAEATREQGVASNNIASRVEDISQMVEETSISIAHSADNAMQVNSIAQQLNQLLSRFKI</sequence>
<dbReference type="KEGG" id="chiz:HQ393_12895"/>
<reference evidence="11 12" key="1">
    <citation type="submission" date="2020-07" db="EMBL/GenBank/DDBJ databases">
        <title>Complete genome sequence of Chitinibacter sp. 2T18.</title>
        <authorList>
            <person name="Bae J.-W."/>
            <person name="Choi J.-W."/>
        </authorList>
    </citation>
    <scope>NUCLEOTIDE SEQUENCE [LARGE SCALE GENOMIC DNA]</scope>
    <source>
        <strain evidence="11 12">2T18</strain>
    </source>
</reference>
<dbReference type="Pfam" id="PF17200">
    <property type="entry name" value="sCache_2"/>
    <property type="match status" value="1"/>
</dbReference>
<feature type="transmembrane region" description="Helical" evidence="9">
    <location>
        <begin position="194"/>
        <end position="215"/>
    </location>
</feature>
<name>A0A7H9BP12_9NEIS</name>
<dbReference type="PROSITE" id="PS50111">
    <property type="entry name" value="CHEMOTAXIS_TRANSDUC_2"/>
    <property type="match status" value="1"/>
</dbReference>
<keyword evidence="12" id="KW-1185">Reference proteome</keyword>
<evidence type="ECO:0000256" key="7">
    <source>
        <dbReference type="ARBA" id="ARBA00029447"/>
    </source>
</evidence>
<comment type="similarity">
    <text evidence="7">Belongs to the methyl-accepting chemotaxis (MCP) protein family.</text>
</comment>
<dbReference type="CDD" id="cd11386">
    <property type="entry name" value="MCP_signal"/>
    <property type="match status" value="1"/>
</dbReference>
<dbReference type="Pfam" id="PF00015">
    <property type="entry name" value="MCPsignal"/>
    <property type="match status" value="1"/>
</dbReference>
<keyword evidence="5 9" id="KW-0472">Membrane</keyword>
<evidence type="ECO:0000313" key="11">
    <source>
        <dbReference type="EMBL" id="QLG89064.1"/>
    </source>
</evidence>
<feature type="domain" description="Methyl-accepting transducer" evidence="10">
    <location>
        <begin position="275"/>
        <end position="511"/>
    </location>
</feature>
<evidence type="ECO:0000256" key="9">
    <source>
        <dbReference type="SAM" id="Phobius"/>
    </source>
</evidence>
<keyword evidence="3 9" id="KW-0812">Transmembrane</keyword>
<dbReference type="SUPFAM" id="SSF58104">
    <property type="entry name" value="Methyl-accepting chemotaxis protein (MCP) signaling domain"/>
    <property type="match status" value="1"/>
</dbReference>
<evidence type="ECO:0000256" key="2">
    <source>
        <dbReference type="ARBA" id="ARBA00022475"/>
    </source>
</evidence>
<dbReference type="FunFam" id="1.10.287.950:FF:000001">
    <property type="entry name" value="Methyl-accepting chemotaxis sensory transducer"/>
    <property type="match status" value="1"/>
</dbReference>
<evidence type="ECO:0000256" key="1">
    <source>
        <dbReference type="ARBA" id="ARBA00004651"/>
    </source>
</evidence>
<proteinExistence type="inferred from homology"/>
<dbReference type="Gene3D" id="1.10.287.950">
    <property type="entry name" value="Methyl-accepting chemotaxis protein"/>
    <property type="match status" value="1"/>
</dbReference>
<dbReference type="Gene3D" id="3.30.450.20">
    <property type="entry name" value="PAS domain"/>
    <property type="match status" value="1"/>
</dbReference>
<evidence type="ECO:0000256" key="5">
    <source>
        <dbReference type="ARBA" id="ARBA00023136"/>
    </source>
</evidence>
<comment type="subcellular location">
    <subcellularLocation>
        <location evidence="1">Cell membrane</location>
        <topology evidence="1">Multi-pass membrane protein</topology>
    </subcellularLocation>
</comment>
<dbReference type="SMART" id="SM00283">
    <property type="entry name" value="MA"/>
    <property type="match status" value="1"/>
</dbReference>
<dbReference type="AlphaFoldDB" id="A0A7H9BP12"/>
<gene>
    <name evidence="11" type="ORF">HQ393_12895</name>
</gene>
<dbReference type="GO" id="GO:0006935">
    <property type="term" value="P:chemotaxis"/>
    <property type="evidence" value="ECO:0007669"/>
    <property type="project" value="InterPro"/>
</dbReference>
<dbReference type="PANTHER" id="PTHR32089">
    <property type="entry name" value="METHYL-ACCEPTING CHEMOTAXIS PROTEIN MCPB"/>
    <property type="match status" value="1"/>
</dbReference>
<dbReference type="InterPro" id="IPR004089">
    <property type="entry name" value="MCPsignal_dom"/>
</dbReference>
<keyword evidence="2" id="KW-1003">Cell membrane</keyword>
<dbReference type="PANTHER" id="PTHR32089:SF119">
    <property type="entry name" value="METHYL-ACCEPTING CHEMOTAXIS PROTEIN CTPL"/>
    <property type="match status" value="1"/>
</dbReference>
<evidence type="ECO:0000256" key="4">
    <source>
        <dbReference type="ARBA" id="ARBA00022989"/>
    </source>
</evidence>
<dbReference type="GO" id="GO:0004888">
    <property type="term" value="F:transmembrane signaling receptor activity"/>
    <property type="evidence" value="ECO:0007669"/>
    <property type="project" value="InterPro"/>
</dbReference>
<organism evidence="11 12">
    <name type="scientific">Chitinibacter bivalviorum</name>
    <dbReference type="NCBI Taxonomy" id="2739434"/>
    <lineage>
        <taxon>Bacteria</taxon>
        <taxon>Pseudomonadati</taxon>
        <taxon>Pseudomonadota</taxon>
        <taxon>Betaproteobacteria</taxon>
        <taxon>Neisseriales</taxon>
        <taxon>Chitinibacteraceae</taxon>
        <taxon>Chitinibacter</taxon>
    </lineage>
</organism>
<dbReference type="InterPro" id="IPR004090">
    <property type="entry name" value="Chemotax_Me-accpt_rcpt"/>
</dbReference>
<dbReference type="SMART" id="SM01049">
    <property type="entry name" value="Cache_2"/>
    <property type="match status" value="1"/>
</dbReference>
<evidence type="ECO:0000313" key="12">
    <source>
        <dbReference type="Proteomes" id="UP000509597"/>
    </source>
</evidence>
<evidence type="ECO:0000256" key="8">
    <source>
        <dbReference type="PROSITE-ProRule" id="PRU00284"/>
    </source>
</evidence>
<dbReference type="EMBL" id="CP058627">
    <property type="protein sequence ID" value="QLG89064.1"/>
    <property type="molecule type" value="Genomic_DNA"/>
</dbReference>
<evidence type="ECO:0000259" key="10">
    <source>
        <dbReference type="PROSITE" id="PS50111"/>
    </source>
</evidence>
<accession>A0A7H9BP12</accession>
<dbReference type="GO" id="GO:0007165">
    <property type="term" value="P:signal transduction"/>
    <property type="evidence" value="ECO:0007669"/>
    <property type="project" value="UniProtKB-KW"/>
</dbReference>